<name>A0A7W9X4X6_9BURK</name>
<keyword evidence="4" id="KW-1185">Reference proteome</keyword>
<evidence type="ECO:0000313" key="3">
    <source>
        <dbReference type="EMBL" id="MBB6136605.1"/>
    </source>
</evidence>
<feature type="compositionally biased region" description="Basic and acidic residues" evidence="1">
    <location>
        <begin position="700"/>
        <end position="711"/>
    </location>
</feature>
<accession>A0A7W9X4X6</accession>
<proteinExistence type="predicted"/>
<dbReference type="InterPro" id="IPR018712">
    <property type="entry name" value="Tle1-like_cat"/>
</dbReference>
<sequence length="719" mass="79876">MSAQLCTVLPDRYGRAANKKEFFDDAEQDLLKANEDREYIPNGLSCKSCNTNLFFGFFFDGTKNNYTLAEKTKEHSNVARLYDTFPGQSVPSVLPNGTDWTESTNSRFSSFFRVYVPGVASPFPDVEDSGIGFDQKRGAAMGWKGNDRIIWALVQAINNVHRFFYNSPLLSSKETTAIATSLDLSRQARSVMTANLNRSDPDNYERQFSGPRAKFEEILKMLHKAVKQHWSENGGCPKKKDPAIVQEIFISTFGFSRGATQARAFANWLDSLCRLDAKILGKSGTTLGGFPVSFDFLGLFDTVASIGVGNTFGNARLLKFADGHGAWADADDSLRIPASVKKCVHLMAAHEQRRSFPADSIAVGFTYPPNCEEIVFPGVHSDIGGGYAPMDHGKGVNANGDDMLSRLPLLYMYKAARLAGAPLKLELANSTAQGRFAVQAKVISDLNAYLSKCKLSEGALTDLTREQQILQMRWRYFRRDKGGDDLNKTESYKRSGNFDKNDMNSALLEFNEELTAFKNFLPKLTSADVEKQVPGMHNSVSSEWKEIARLRPFEALPQEMVHFFDEYVHDSRAAFKLSGADNPADAVKELQEWSKVLATGKSLYSNRMYEAGMHSWSGPPDFGMKTNERIAAEAFNEARKASPTETDLTKLIPRYINEGREPSAFAEAGYFRFRKIYGGSDNVLLAHQAPDSKGSGRAYAHQDDTKSRDKAAVSSRQIG</sequence>
<dbReference type="PANTHER" id="PTHR33840">
    <property type="match status" value="1"/>
</dbReference>
<dbReference type="Pfam" id="PF09994">
    <property type="entry name" value="T6SS_Tle1-like_cat"/>
    <property type="match status" value="1"/>
</dbReference>
<comment type="caution">
    <text evidence="3">The sequence shown here is derived from an EMBL/GenBank/DDBJ whole genome shotgun (WGS) entry which is preliminary data.</text>
</comment>
<reference evidence="3 4" key="1">
    <citation type="submission" date="2020-08" db="EMBL/GenBank/DDBJ databases">
        <title>The Agave Microbiome: Exploring the role of microbial communities in plant adaptations to desert environments.</title>
        <authorList>
            <person name="Partida-Martinez L.P."/>
        </authorList>
    </citation>
    <scope>NUCLEOTIDE SEQUENCE [LARGE SCALE GENOMIC DNA]</scope>
    <source>
        <strain evidence="3 4">AT3.2</strain>
    </source>
</reference>
<dbReference type="Proteomes" id="UP000540787">
    <property type="component" value="Unassembled WGS sequence"/>
</dbReference>
<evidence type="ECO:0000256" key="1">
    <source>
        <dbReference type="SAM" id="MobiDB-lite"/>
    </source>
</evidence>
<gene>
    <name evidence="3" type="ORF">HD842_004797</name>
</gene>
<dbReference type="PANTHER" id="PTHR33840:SF1">
    <property type="entry name" value="TLE1 PHOSPHOLIPASE DOMAIN-CONTAINING PROTEIN"/>
    <property type="match status" value="1"/>
</dbReference>
<protein>
    <recommendedName>
        <fullName evidence="2">T6SS Phospholipase effector Tle1-like catalytic domain-containing protein</fullName>
    </recommendedName>
</protein>
<dbReference type="EMBL" id="JACHBX010000011">
    <property type="protein sequence ID" value="MBB6136605.1"/>
    <property type="molecule type" value="Genomic_DNA"/>
</dbReference>
<organism evidence="3 4">
    <name type="scientific">Massilia aurea</name>
    <dbReference type="NCBI Taxonomy" id="373040"/>
    <lineage>
        <taxon>Bacteria</taxon>
        <taxon>Pseudomonadati</taxon>
        <taxon>Pseudomonadota</taxon>
        <taxon>Betaproteobacteria</taxon>
        <taxon>Burkholderiales</taxon>
        <taxon>Oxalobacteraceae</taxon>
        <taxon>Telluria group</taxon>
        <taxon>Massilia</taxon>
    </lineage>
</organism>
<dbReference type="AlphaFoldDB" id="A0A7W9X4X6"/>
<dbReference type="RefSeq" id="WP_183558780.1">
    <property type="nucleotide sequence ID" value="NZ_JACHBX010000011.1"/>
</dbReference>
<feature type="region of interest" description="Disordered" evidence="1">
    <location>
        <begin position="688"/>
        <end position="719"/>
    </location>
</feature>
<feature type="domain" description="T6SS Phospholipase effector Tle1-like catalytic" evidence="2">
    <location>
        <begin position="292"/>
        <end position="414"/>
    </location>
</feature>
<evidence type="ECO:0000259" key="2">
    <source>
        <dbReference type="Pfam" id="PF09994"/>
    </source>
</evidence>
<evidence type="ECO:0000313" key="4">
    <source>
        <dbReference type="Proteomes" id="UP000540787"/>
    </source>
</evidence>